<keyword evidence="7" id="KW-0206">Cytoskeleton</keyword>
<dbReference type="AlphaFoldDB" id="A0A0N7MLB2"/>
<evidence type="ECO:0000259" key="13">
    <source>
        <dbReference type="Pfam" id="PF18520"/>
    </source>
</evidence>
<evidence type="ECO:0000256" key="6">
    <source>
        <dbReference type="ARBA" id="ARBA00023054"/>
    </source>
</evidence>
<comment type="similarity">
    <text evidence="3">Belongs to the SPC110 family.</text>
</comment>
<gene>
    <name evidence="14" type="ORF">LAQU0_S04e00980g</name>
</gene>
<evidence type="ECO:0000256" key="4">
    <source>
        <dbReference type="ARBA" id="ARBA00016285"/>
    </source>
</evidence>
<organism evidence="14 15">
    <name type="scientific">Lachancea quebecensis</name>
    <dbReference type="NCBI Taxonomy" id="1654605"/>
    <lineage>
        <taxon>Eukaryota</taxon>
        <taxon>Fungi</taxon>
        <taxon>Dikarya</taxon>
        <taxon>Ascomycota</taxon>
        <taxon>Saccharomycotina</taxon>
        <taxon>Saccharomycetes</taxon>
        <taxon>Saccharomycetales</taxon>
        <taxon>Saccharomycetaceae</taxon>
        <taxon>Lachancea</taxon>
    </lineage>
</organism>
<keyword evidence="15" id="KW-1185">Reference proteome</keyword>
<protein>
    <recommendedName>
        <fullName evidence="4">Spindle pole body component 110</fullName>
    </recommendedName>
    <alternativeName>
        <fullName evidence="10">Spindle pole body spacer protein SPC110</fullName>
    </alternativeName>
</protein>
<feature type="region of interest" description="Disordered" evidence="12">
    <location>
        <begin position="284"/>
        <end position="306"/>
    </location>
</feature>
<keyword evidence="8" id="KW-0539">Nucleus</keyword>
<feature type="coiled-coil region" evidence="11">
    <location>
        <begin position="682"/>
        <end position="709"/>
    </location>
</feature>
<evidence type="ECO:0000256" key="9">
    <source>
        <dbReference type="ARBA" id="ARBA00025064"/>
    </source>
</evidence>
<feature type="region of interest" description="Disordered" evidence="12">
    <location>
        <begin position="188"/>
        <end position="214"/>
    </location>
</feature>
<evidence type="ECO:0000256" key="1">
    <source>
        <dbReference type="ARBA" id="ARBA00004123"/>
    </source>
</evidence>
<feature type="region of interest" description="Disordered" evidence="12">
    <location>
        <begin position="1"/>
        <end position="67"/>
    </location>
</feature>
<evidence type="ECO:0000256" key="2">
    <source>
        <dbReference type="ARBA" id="ARBA00004317"/>
    </source>
</evidence>
<evidence type="ECO:0000256" key="8">
    <source>
        <dbReference type="ARBA" id="ARBA00023242"/>
    </source>
</evidence>
<reference evidence="15" key="1">
    <citation type="submission" date="2015-10" db="EMBL/GenBank/DDBJ databases">
        <authorList>
            <person name="Devillers H."/>
        </authorList>
    </citation>
    <scope>NUCLEOTIDE SEQUENCE [LARGE SCALE GENOMIC DNA]</scope>
</reference>
<name>A0A0N7MLB2_9SACH</name>
<keyword evidence="6 11" id="KW-0175">Coiled coil</keyword>
<evidence type="ECO:0000313" key="14">
    <source>
        <dbReference type="EMBL" id="CUS21796.1"/>
    </source>
</evidence>
<evidence type="ECO:0000256" key="7">
    <source>
        <dbReference type="ARBA" id="ARBA00023212"/>
    </source>
</evidence>
<dbReference type="EMBL" id="LN890563">
    <property type="protein sequence ID" value="CUS21796.1"/>
    <property type="molecule type" value="Genomic_DNA"/>
</dbReference>
<evidence type="ECO:0000256" key="10">
    <source>
        <dbReference type="ARBA" id="ARBA00032118"/>
    </source>
</evidence>
<dbReference type="Pfam" id="PF18520">
    <property type="entry name" value="Spc110_C"/>
    <property type="match status" value="1"/>
</dbReference>
<evidence type="ECO:0000256" key="3">
    <source>
        <dbReference type="ARBA" id="ARBA00005853"/>
    </source>
</evidence>
<dbReference type="Gene3D" id="6.10.310.10">
    <property type="match status" value="1"/>
</dbReference>
<evidence type="ECO:0000256" key="11">
    <source>
        <dbReference type="SAM" id="Coils"/>
    </source>
</evidence>
<feature type="compositionally biased region" description="Basic and acidic residues" evidence="12">
    <location>
        <begin position="188"/>
        <end position="207"/>
    </location>
</feature>
<feature type="compositionally biased region" description="Basic and acidic residues" evidence="12">
    <location>
        <begin position="9"/>
        <end position="18"/>
    </location>
</feature>
<dbReference type="GO" id="GO:0005816">
    <property type="term" value="C:spindle pole body"/>
    <property type="evidence" value="ECO:0007669"/>
    <property type="project" value="UniProtKB-SubCell"/>
</dbReference>
<feature type="region of interest" description="Disordered" evidence="12">
    <location>
        <begin position="376"/>
        <end position="398"/>
    </location>
</feature>
<accession>A0A0N7MLB2</accession>
<evidence type="ECO:0000313" key="15">
    <source>
        <dbReference type="Proteomes" id="UP000236544"/>
    </source>
</evidence>
<evidence type="ECO:0000256" key="12">
    <source>
        <dbReference type="SAM" id="MobiDB-lite"/>
    </source>
</evidence>
<dbReference type="Proteomes" id="UP000236544">
    <property type="component" value="Unassembled WGS sequence"/>
</dbReference>
<feature type="compositionally biased region" description="Basic and acidic residues" evidence="12">
    <location>
        <begin position="424"/>
        <end position="435"/>
    </location>
</feature>
<keyword evidence="5" id="KW-0963">Cytoplasm</keyword>
<evidence type="ECO:0000256" key="5">
    <source>
        <dbReference type="ARBA" id="ARBA00022490"/>
    </source>
</evidence>
<proteinExistence type="inferred from homology"/>
<dbReference type="GO" id="GO:0005634">
    <property type="term" value="C:nucleus"/>
    <property type="evidence" value="ECO:0007669"/>
    <property type="project" value="UniProtKB-SubCell"/>
</dbReference>
<dbReference type="SUPFAM" id="SSF57997">
    <property type="entry name" value="Tropomyosin"/>
    <property type="match status" value="1"/>
</dbReference>
<feature type="domain" description="Spindle pole body component 110 C-terminal" evidence="13">
    <location>
        <begin position="788"/>
        <end position="838"/>
    </location>
</feature>
<dbReference type="OrthoDB" id="10255522at2759"/>
<sequence>MSGSPGTPDGKDTIRDYEFTPIGYVKERETSVPTIANNGTRKRSSPYRSPVADNDGPPQKAFRADDTLNSTRIFNDSSFDDTLPSQSVLNSVRKNRISELQENGIEEDNGGTSNPLKEQQETLYKLNVENYNLRVKCNSLLKFLNNVTDEGELRKNLALIDELQEWKGKYQELKKAYRSLQLKFDQTEHREQGKLEKDTHSNEKEMKSLQSKLQEYQKQVTQSKKLVESLEKKLEESASGSKEIEEKFEHKSRLLQERIDKFESAVNSKDKELENNRKEIKDLRSDLQKASLGSSSLANEKLESKSKEIESLQNKLKSAIGERAAAEDLLKESQDALDSLRAEFSAFRQESGQKLDDLSEAKLKSEQALKQMLEERASQNERLHQSASSLEQHAAELSSKLQLRDQRIKELEEETQELQRINQRTRDLHDGKASEKLQAQNQKLGDLRSEIKRIKSEKEELEKDNDKLRKRIVAQATKSPALKANARKNLEKDAETEKLKSRVRDLEQELAVSRDALNKLRHTYRHDTNELKLQLEGAETDQASARRSLEKEVDRLKFEIDSLRESRKDEIAIMENRFNLLRRENEQLSGQGGSQLASLQKTVSEKQKEIDELVQRCSDNTMERLRLNRELAKAQEAEAEGKREASKLSARLEYITKEFVKYKETKLQSGEAGADRLNEKWSEKYRHMKQRLLNELKVLQEENLELERATLERKGSAGTGTYSIGTSSLQDQLDYYRLRYHREVAHTNDLNVMNDYLNRVLRASAQHVRLDILKLENEAPPDAFPEYTYRGRLRFKTVALLVLAAVRVQRASLKLRWDSQRLNYLRKKIALEQDKVTW</sequence>
<comment type="function">
    <text evidence="9">Component of the spindle pole body (SPB) required for the proper execution of spindle pole body (SPB) duplication. Potential role in cross-linking filaments or anchoring other molecules. It is essential for growth.</text>
</comment>
<comment type="subcellular location">
    <subcellularLocation>
        <location evidence="2">Cytoplasm</location>
        <location evidence="2">Cytoskeleton</location>
        <location evidence="2">Microtubule organizing center</location>
        <location evidence="2">Spindle pole body</location>
    </subcellularLocation>
    <subcellularLocation>
        <location evidence="1">Nucleus</location>
    </subcellularLocation>
</comment>
<dbReference type="InterPro" id="IPR040593">
    <property type="entry name" value="Spc110_C"/>
</dbReference>
<feature type="region of interest" description="Disordered" evidence="12">
    <location>
        <begin position="415"/>
        <end position="450"/>
    </location>
</feature>